<dbReference type="Proteomes" id="UP000318212">
    <property type="component" value="Unassembled WGS sequence"/>
</dbReference>
<protein>
    <submittedName>
        <fullName evidence="3">Sel1 repeat family protein</fullName>
    </submittedName>
</protein>
<keyword evidence="2" id="KW-0732">Signal</keyword>
<gene>
    <name evidence="3" type="ORF">FKV25_01410</name>
</gene>
<proteinExistence type="predicted"/>
<dbReference type="RefSeq" id="WP_141517007.1">
    <property type="nucleotide sequence ID" value="NZ_VICE01000011.1"/>
</dbReference>
<keyword evidence="4" id="KW-1185">Reference proteome</keyword>
<feature type="signal peptide" evidence="2">
    <location>
        <begin position="1"/>
        <end position="35"/>
    </location>
</feature>
<dbReference type="OrthoDB" id="7063913at2"/>
<reference evidence="3 4" key="1">
    <citation type="submission" date="2019-06" db="EMBL/GenBank/DDBJ databases">
        <title>Lysobacter alkalisoli sp. nov. isolated from saline soil.</title>
        <authorList>
            <person name="Sun J.-Q."/>
            <person name="Xu L."/>
        </authorList>
    </citation>
    <scope>NUCLEOTIDE SEQUENCE [LARGE SCALE GENOMIC DNA]</scope>
    <source>
        <strain evidence="3 4">JCM 31130</strain>
    </source>
</reference>
<evidence type="ECO:0000313" key="3">
    <source>
        <dbReference type="EMBL" id="TQD51360.1"/>
    </source>
</evidence>
<name>A0A508AMK5_9GAMM</name>
<organism evidence="3 4">
    <name type="scientific">Marilutibacter aestuarii</name>
    <dbReference type="NCBI Taxonomy" id="1706195"/>
    <lineage>
        <taxon>Bacteria</taxon>
        <taxon>Pseudomonadati</taxon>
        <taxon>Pseudomonadota</taxon>
        <taxon>Gammaproteobacteria</taxon>
        <taxon>Lysobacterales</taxon>
        <taxon>Lysobacteraceae</taxon>
        <taxon>Marilutibacter</taxon>
    </lineage>
</organism>
<feature type="chain" id="PRO_5021268723" evidence="2">
    <location>
        <begin position="36"/>
        <end position="272"/>
    </location>
</feature>
<evidence type="ECO:0000256" key="2">
    <source>
        <dbReference type="SAM" id="SignalP"/>
    </source>
</evidence>
<feature type="region of interest" description="Disordered" evidence="1">
    <location>
        <begin position="244"/>
        <end position="272"/>
    </location>
</feature>
<dbReference type="AlphaFoldDB" id="A0A508AMK5"/>
<dbReference type="EMBL" id="VICE01000011">
    <property type="protein sequence ID" value="TQD51360.1"/>
    <property type="molecule type" value="Genomic_DNA"/>
</dbReference>
<dbReference type="InterPro" id="IPR006597">
    <property type="entry name" value="Sel1-like"/>
</dbReference>
<dbReference type="SMART" id="SM00671">
    <property type="entry name" value="SEL1"/>
    <property type="match status" value="1"/>
</dbReference>
<evidence type="ECO:0000256" key="1">
    <source>
        <dbReference type="SAM" id="MobiDB-lite"/>
    </source>
</evidence>
<dbReference type="Gene3D" id="1.25.40.10">
    <property type="entry name" value="Tetratricopeptide repeat domain"/>
    <property type="match status" value="1"/>
</dbReference>
<accession>A0A508AMK5</accession>
<comment type="caution">
    <text evidence="3">The sequence shown here is derived from an EMBL/GenBank/DDBJ whole genome shotgun (WGS) entry which is preliminary data.</text>
</comment>
<evidence type="ECO:0000313" key="4">
    <source>
        <dbReference type="Proteomes" id="UP000318212"/>
    </source>
</evidence>
<feature type="compositionally biased region" description="Acidic residues" evidence="1">
    <location>
        <begin position="262"/>
        <end position="272"/>
    </location>
</feature>
<dbReference type="InterPro" id="IPR011990">
    <property type="entry name" value="TPR-like_helical_dom_sf"/>
</dbReference>
<dbReference type="PROSITE" id="PS51257">
    <property type="entry name" value="PROKAR_LIPOPROTEIN"/>
    <property type="match status" value="1"/>
</dbReference>
<dbReference type="SUPFAM" id="SSF81901">
    <property type="entry name" value="HCP-like"/>
    <property type="match status" value="1"/>
</dbReference>
<sequence length="272" mass="30418">MTARPQRPFATRQRLHAALLAVLSVACTGAPLVHATDVDPTADAVTLAAGYLNHHPDINFRMKALRDYNKGEYEDAIPRFQRAAFYADKPSQGMLGEMYWEGKGVAVDRAMAYAWMDLAAERGYAGFLNMRERYWSQMDETERARALEVGQALYAKYGDDAARPRIDAKLRFGRRSTTGSRTGFSANLTIQVPMPDGSMTTIQGAKFYDDKYWDPKEYFAWQDSIWEDPPIGRVDVGEVEAVREAPSAALPSRVPEVVPETDAAEPEVPEDE</sequence>